<comment type="pathway">
    <text evidence="12">Isoprenoid biosynthesis; isopentenyl diphosphate biosynthesis via mevalonate pathway; isopentenyl diphosphate from (R)-mevalonate: step 1/3.</text>
</comment>
<evidence type="ECO:0000256" key="2">
    <source>
        <dbReference type="ARBA" id="ARBA00006495"/>
    </source>
</evidence>
<protein>
    <recommendedName>
        <fullName evidence="3">mevalonate kinase</fullName>
        <ecNumber evidence="3">2.7.1.36</ecNumber>
    </recommendedName>
</protein>
<dbReference type="AlphaFoldDB" id="A0A0A7LCQ8"/>
<keyword evidence="16" id="KW-1185">Reference proteome</keyword>
<evidence type="ECO:0000313" key="15">
    <source>
        <dbReference type="EMBL" id="AIZ56067.1"/>
    </source>
</evidence>
<dbReference type="Gene3D" id="3.30.70.890">
    <property type="entry name" value="GHMP kinase, C-terminal domain"/>
    <property type="match status" value="1"/>
</dbReference>
<dbReference type="KEGG" id="mear:Mpt1_c01660"/>
<dbReference type="Proteomes" id="UP000030787">
    <property type="component" value="Chromosome"/>
</dbReference>
<dbReference type="SUPFAM" id="SSF54211">
    <property type="entry name" value="Ribosomal protein S5 domain 2-like"/>
    <property type="match status" value="1"/>
</dbReference>
<dbReference type="InterPro" id="IPR006203">
    <property type="entry name" value="GHMP_knse_ATP-bd_CS"/>
</dbReference>
<comment type="subcellular location">
    <subcellularLocation>
        <location evidence="1">Cytoplasm</location>
    </subcellularLocation>
</comment>
<comment type="similarity">
    <text evidence="2">Belongs to the GHMP kinase family. Mevalonate kinase subfamily.</text>
</comment>
<dbReference type="GO" id="GO:0005524">
    <property type="term" value="F:ATP binding"/>
    <property type="evidence" value="ECO:0007669"/>
    <property type="project" value="UniProtKB-KW"/>
</dbReference>
<evidence type="ECO:0000256" key="11">
    <source>
        <dbReference type="ARBA" id="ARBA00023098"/>
    </source>
</evidence>
<dbReference type="GeneID" id="24817841"/>
<proteinExistence type="inferred from homology"/>
<dbReference type="EMBL" id="CP010070">
    <property type="protein sequence ID" value="AIZ56067.1"/>
    <property type="molecule type" value="Genomic_DNA"/>
</dbReference>
<evidence type="ECO:0000256" key="10">
    <source>
        <dbReference type="ARBA" id="ARBA00022842"/>
    </source>
</evidence>
<dbReference type="RefSeq" id="WP_048111386.1">
    <property type="nucleotide sequence ID" value="NZ_CP010070.1"/>
</dbReference>
<dbReference type="InterPro" id="IPR013750">
    <property type="entry name" value="GHMP_kinase_C_dom"/>
</dbReference>
<evidence type="ECO:0000256" key="8">
    <source>
        <dbReference type="ARBA" id="ARBA00022777"/>
    </source>
</evidence>
<evidence type="ECO:0000256" key="6">
    <source>
        <dbReference type="ARBA" id="ARBA00022679"/>
    </source>
</evidence>
<sequence>MNEAFASAPGKFVILGEHAVVYGKPAIAIAIDRRFYMSVKKSNEFMINNEAADIRQNPHLRYILGNYDMMPVSVNMDSRIPTGSGLGSSAALSVAFSAAMRALNNRSLNVADIAKEAFEAEYFSQGRGSPMDTSASAHGYGIALNMSKEKEDILWNISKNEHAWNVSRIDVPKMTFVIGCTGIRAATGPLVEKVRKYKDSNRFASDIIEEISGITVEGLKCIRSNDVVNLGKLMTKNHKLLSILGVSSDELNKLVNASLPYAYGAKLTGAGGGGCMVALTDQPDKVCEAISSRGGAPFIVKTGVEGVRTSEKSEQK</sequence>
<dbReference type="GO" id="GO:0004496">
    <property type="term" value="F:mevalonate kinase activity"/>
    <property type="evidence" value="ECO:0007669"/>
    <property type="project" value="UniProtKB-EC"/>
</dbReference>
<keyword evidence="9" id="KW-0067">ATP-binding</keyword>
<accession>A0A0A7LCQ8</accession>
<keyword evidence="7" id="KW-0547">Nucleotide-binding</keyword>
<dbReference type="PANTHER" id="PTHR43290:SF2">
    <property type="entry name" value="MEVALONATE KINASE"/>
    <property type="match status" value="1"/>
</dbReference>
<dbReference type="InterPro" id="IPR006205">
    <property type="entry name" value="Mev_gal_kin"/>
</dbReference>
<dbReference type="InterPro" id="IPR036554">
    <property type="entry name" value="GHMP_kinase_C_sf"/>
</dbReference>
<evidence type="ECO:0000313" key="16">
    <source>
        <dbReference type="Proteomes" id="UP000030787"/>
    </source>
</evidence>
<dbReference type="Pfam" id="PF00288">
    <property type="entry name" value="GHMP_kinases_N"/>
    <property type="match status" value="1"/>
</dbReference>
<keyword evidence="6 15" id="KW-0808">Transferase</keyword>
<keyword evidence="11" id="KW-0443">Lipid metabolism</keyword>
<dbReference type="HOGENOM" id="CLU_017814_0_0_2"/>
<gene>
    <name evidence="15" type="primary">mvk1</name>
    <name evidence="15" type="ORF">Mpt1_c01660</name>
</gene>
<evidence type="ECO:0000256" key="12">
    <source>
        <dbReference type="ARBA" id="ARBA00029438"/>
    </source>
</evidence>
<name>A0A0A7LCQ8_9ARCH</name>
<keyword evidence="4" id="KW-0963">Cytoplasm</keyword>
<evidence type="ECO:0000256" key="9">
    <source>
        <dbReference type="ARBA" id="ARBA00022840"/>
    </source>
</evidence>
<feature type="domain" description="GHMP kinase N-terminal" evidence="13">
    <location>
        <begin position="68"/>
        <end position="139"/>
    </location>
</feature>
<dbReference type="OrthoDB" id="19001at2157"/>
<keyword evidence="5" id="KW-0444">Lipid biosynthesis</keyword>
<reference evidence="15 16" key="1">
    <citation type="journal article" date="2014" name="Appl. Environ. Microbiol.">
        <title>Comparative Genome Analysis of 'Candidatus Methanoplasma termitum' Indicates a New Mode of Energy Metabolism in the Seventh Order of Methanogens.</title>
        <authorList>
            <person name="Lang K."/>
            <person name="Schuldes J."/>
            <person name="Klingl A."/>
            <person name="Poehlein A."/>
            <person name="Daniel R."/>
            <person name="Brune A."/>
        </authorList>
    </citation>
    <scope>NUCLEOTIDE SEQUENCE [LARGE SCALE GENOMIC DNA]</scope>
    <source>
        <strain evidence="16">Mpt1</strain>
    </source>
</reference>
<dbReference type="UniPathway" id="UPA00057">
    <property type="reaction ID" value="UER00098"/>
</dbReference>
<dbReference type="SUPFAM" id="SSF55060">
    <property type="entry name" value="GHMP Kinase, C-terminal domain"/>
    <property type="match status" value="1"/>
</dbReference>
<evidence type="ECO:0000256" key="5">
    <source>
        <dbReference type="ARBA" id="ARBA00022516"/>
    </source>
</evidence>
<dbReference type="STRING" id="1577791.Mpt1_c01660"/>
<evidence type="ECO:0000256" key="7">
    <source>
        <dbReference type="ARBA" id="ARBA00022741"/>
    </source>
</evidence>
<keyword evidence="10" id="KW-0460">Magnesium</keyword>
<dbReference type="GO" id="GO:0019287">
    <property type="term" value="P:isopentenyl diphosphate biosynthetic process, mevalonate pathway"/>
    <property type="evidence" value="ECO:0007669"/>
    <property type="project" value="UniProtKB-UniPathway"/>
</dbReference>
<dbReference type="PRINTS" id="PR00959">
    <property type="entry name" value="MEVGALKINASE"/>
</dbReference>
<dbReference type="InterPro" id="IPR014721">
    <property type="entry name" value="Ribsml_uS5_D2-typ_fold_subgr"/>
</dbReference>
<dbReference type="InterPro" id="IPR006204">
    <property type="entry name" value="GHMP_kinase_N_dom"/>
</dbReference>
<feature type="domain" description="GHMP kinase C-terminal" evidence="14">
    <location>
        <begin position="220"/>
        <end position="293"/>
    </location>
</feature>
<evidence type="ECO:0000256" key="3">
    <source>
        <dbReference type="ARBA" id="ARBA00012103"/>
    </source>
</evidence>
<evidence type="ECO:0000256" key="1">
    <source>
        <dbReference type="ARBA" id="ARBA00004496"/>
    </source>
</evidence>
<dbReference type="PROSITE" id="PS00627">
    <property type="entry name" value="GHMP_KINASES_ATP"/>
    <property type="match status" value="1"/>
</dbReference>
<dbReference type="EC" id="2.7.1.36" evidence="3"/>
<evidence type="ECO:0000259" key="13">
    <source>
        <dbReference type="Pfam" id="PF00288"/>
    </source>
</evidence>
<evidence type="ECO:0000259" key="14">
    <source>
        <dbReference type="Pfam" id="PF08544"/>
    </source>
</evidence>
<dbReference type="InterPro" id="IPR020568">
    <property type="entry name" value="Ribosomal_Su5_D2-typ_SF"/>
</dbReference>
<dbReference type="GO" id="GO:0005829">
    <property type="term" value="C:cytosol"/>
    <property type="evidence" value="ECO:0007669"/>
    <property type="project" value="TreeGrafter"/>
</dbReference>
<dbReference type="NCBIfam" id="TIGR00549">
    <property type="entry name" value="mevalon_kin"/>
    <property type="match status" value="1"/>
</dbReference>
<dbReference type="Gene3D" id="3.30.230.10">
    <property type="match status" value="1"/>
</dbReference>
<evidence type="ECO:0000256" key="4">
    <source>
        <dbReference type="ARBA" id="ARBA00022490"/>
    </source>
</evidence>
<organism evidence="15 16">
    <name type="scientific">Candidatus Methanoplasma termitum</name>
    <dbReference type="NCBI Taxonomy" id="1577791"/>
    <lineage>
        <taxon>Archaea</taxon>
        <taxon>Methanobacteriati</taxon>
        <taxon>Thermoplasmatota</taxon>
        <taxon>Thermoplasmata</taxon>
        <taxon>Methanomassiliicoccales</taxon>
        <taxon>Methanomassiliicoccaceae</taxon>
        <taxon>Candidatus Methanoplasma</taxon>
    </lineage>
</organism>
<dbReference type="Pfam" id="PF08544">
    <property type="entry name" value="GHMP_kinases_C"/>
    <property type="match status" value="1"/>
</dbReference>
<dbReference type="PANTHER" id="PTHR43290">
    <property type="entry name" value="MEVALONATE KINASE"/>
    <property type="match status" value="1"/>
</dbReference>
<keyword evidence="8" id="KW-0418">Kinase</keyword>